<sequence length="612" mass="67744">MQLPEGLQPWRQWLEWFAPEHLPMFADLLGRLNPMLGPLRGQQQGGVPEPDGLGDLQRRGPYERLLSSEWLLADEVPDEFLRRAAAGEHLFVAPQYRARQANRLIVVLFDAGPLQLGAARLVHLALLILLGRRAQEAGAELRWGILQQAPELHELDTPAQLRRLLDARTYEVASDEHWQTWSEWLTEQQHDAGECWVVGQRLPRTDGKLCTHRAQVHRSLDGENLSFELRSSSPRRVSLPIPDEQLALQLLKGQFTGETIEAPVLKGSVPRVSLTSLPVIASAGTHVAMKMLDEPGVVLIKLPADGQKKPLEIRRQLWNPAWNPLSITFMHNKLGGVLSNHQQLSFWNMSGLVPVLKPEPEELKLPPGTASFLPIVWLRNSITGRLFLLDNHGHLAFWAIATSRSPAKPRSGVTHYLADNVLGLAKVDKDRAAYIRSDAGRLYAHSINAEGVVSPGYVVGDAHGVTQVLFASGKQWQSGFGGCALLTVTPEGERWQLVAAPNASVRTQTLHLSSGWKGIGVWQQEGDDYSSLVVYSSRRQSVTLRSGNGQSRVLFTTSNPIAKISFCPVSGLIAALTNTTRELLVYSLPLNALRLQIFCNETSDEHRNGTDA</sequence>
<evidence type="ECO:0000313" key="2">
    <source>
        <dbReference type="Proteomes" id="UP000651852"/>
    </source>
</evidence>
<dbReference type="Proteomes" id="UP000651852">
    <property type="component" value="Unassembled WGS sequence"/>
</dbReference>
<comment type="caution">
    <text evidence="1">The sequence shown here is derived from an EMBL/GenBank/DDBJ whole genome shotgun (WGS) entry which is preliminary data.</text>
</comment>
<name>A0ABR7B0Y3_9PSED</name>
<dbReference type="RefSeq" id="WP_187521773.1">
    <property type="nucleotide sequence ID" value="NZ_JACONW010000058.1"/>
</dbReference>
<organism evidence="1 2">
    <name type="scientific">Pseudomonas folii</name>
    <dbReference type="NCBI Taxonomy" id="2762593"/>
    <lineage>
        <taxon>Bacteria</taxon>
        <taxon>Pseudomonadati</taxon>
        <taxon>Pseudomonadota</taxon>
        <taxon>Gammaproteobacteria</taxon>
        <taxon>Pseudomonadales</taxon>
        <taxon>Pseudomonadaceae</taxon>
        <taxon>Pseudomonas</taxon>
    </lineage>
</organism>
<accession>A0ABR7B0Y3</accession>
<keyword evidence="2" id="KW-1185">Reference proteome</keyword>
<reference evidence="1 2" key="1">
    <citation type="submission" date="2020-08" db="EMBL/GenBank/DDBJ databases">
        <title>Putative novel bacterial strains isolated from necrotic wheat leaf tissues caused by Xanthomonas translucens.</title>
        <authorList>
            <person name="Tambong J.T."/>
        </authorList>
    </citation>
    <scope>NUCLEOTIDE SEQUENCE [LARGE SCALE GENOMIC DNA]</scope>
    <source>
        <strain evidence="1 2">DOAB 1069</strain>
    </source>
</reference>
<evidence type="ECO:0000313" key="1">
    <source>
        <dbReference type="EMBL" id="MBC3950839.1"/>
    </source>
</evidence>
<proteinExistence type="predicted"/>
<gene>
    <name evidence="1" type="ORF">H8S59_13830</name>
</gene>
<dbReference type="EMBL" id="JACONW010000058">
    <property type="protein sequence ID" value="MBC3950839.1"/>
    <property type="molecule type" value="Genomic_DNA"/>
</dbReference>
<protein>
    <submittedName>
        <fullName evidence="1">Uncharacterized protein</fullName>
    </submittedName>
</protein>